<dbReference type="OrthoDB" id="10262656at2759"/>
<feature type="compositionally biased region" description="Low complexity" evidence="6">
    <location>
        <begin position="270"/>
        <end position="283"/>
    </location>
</feature>
<feature type="transmembrane region" description="Helical" evidence="7">
    <location>
        <begin position="304"/>
        <end position="323"/>
    </location>
</feature>
<evidence type="ECO:0000256" key="3">
    <source>
        <dbReference type="ARBA" id="ARBA00022692"/>
    </source>
</evidence>
<dbReference type="GO" id="GO:0022857">
    <property type="term" value="F:transmembrane transporter activity"/>
    <property type="evidence" value="ECO:0007669"/>
    <property type="project" value="InterPro"/>
</dbReference>
<dbReference type="InterPro" id="IPR020846">
    <property type="entry name" value="MFS_dom"/>
</dbReference>
<dbReference type="Proteomes" id="UP000324767">
    <property type="component" value="Unassembled WGS sequence"/>
</dbReference>
<keyword evidence="5 7" id="KW-0472">Membrane</keyword>
<name>A0A5M8PMN6_9LECA</name>
<evidence type="ECO:0000313" key="9">
    <source>
        <dbReference type="EMBL" id="KAA6410233.1"/>
    </source>
</evidence>
<feature type="region of interest" description="Disordered" evidence="6">
    <location>
        <begin position="255"/>
        <end position="283"/>
    </location>
</feature>
<organism evidence="9 10">
    <name type="scientific">Lasallia pustulata</name>
    <dbReference type="NCBI Taxonomy" id="136370"/>
    <lineage>
        <taxon>Eukaryota</taxon>
        <taxon>Fungi</taxon>
        <taxon>Dikarya</taxon>
        <taxon>Ascomycota</taxon>
        <taxon>Pezizomycotina</taxon>
        <taxon>Lecanoromycetes</taxon>
        <taxon>OSLEUM clade</taxon>
        <taxon>Umbilicariomycetidae</taxon>
        <taxon>Umbilicariales</taxon>
        <taxon>Umbilicariaceae</taxon>
        <taxon>Lasallia</taxon>
    </lineage>
</organism>
<comment type="caution">
    <text evidence="9">The sequence shown here is derived from an EMBL/GenBank/DDBJ whole genome shotgun (WGS) entry which is preliminary data.</text>
</comment>
<dbReference type="PROSITE" id="PS50850">
    <property type="entry name" value="MFS"/>
    <property type="match status" value="1"/>
</dbReference>
<dbReference type="Gene3D" id="1.20.1250.20">
    <property type="entry name" value="MFS general substrate transporter like domains"/>
    <property type="match status" value="1"/>
</dbReference>
<dbReference type="SUPFAM" id="SSF103473">
    <property type="entry name" value="MFS general substrate transporter"/>
    <property type="match status" value="1"/>
</dbReference>
<feature type="transmembrane region" description="Helical" evidence="7">
    <location>
        <begin position="418"/>
        <end position="437"/>
    </location>
</feature>
<feature type="transmembrane region" description="Helical" evidence="7">
    <location>
        <begin position="46"/>
        <end position="68"/>
    </location>
</feature>
<evidence type="ECO:0000256" key="6">
    <source>
        <dbReference type="SAM" id="MobiDB-lite"/>
    </source>
</evidence>
<feature type="transmembrane region" description="Helical" evidence="7">
    <location>
        <begin position="359"/>
        <end position="381"/>
    </location>
</feature>
<accession>A0A5M8PMN6</accession>
<reference evidence="9 10" key="1">
    <citation type="submission" date="2019-09" db="EMBL/GenBank/DDBJ databases">
        <title>The hologenome of the rock-dwelling lichen Lasallia pustulata.</title>
        <authorList>
            <person name="Greshake Tzovaras B."/>
            <person name="Segers F."/>
            <person name="Bicker A."/>
            <person name="Dal Grande F."/>
            <person name="Otte J."/>
            <person name="Hankeln T."/>
            <person name="Schmitt I."/>
            <person name="Ebersberger I."/>
        </authorList>
    </citation>
    <scope>NUCLEOTIDE SEQUENCE [LARGE SCALE GENOMIC DNA]</scope>
    <source>
        <strain evidence="9">A1-1</strain>
    </source>
</reference>
<gene>
    <name evidence="9" type="ORF">FRX48_05654</name>
</gene>
<dbReference type="PANTHER" id="PTHR23504:SF15">
    <property type="entry name" value="MAJOR FACILITATOR SUPERFAMILY (MFS) PROFILE DOMAIN-CONTAINING PROTEIN"/>
    <property type="match status" value="1"/>
</dbReference>
<feature type="transmembrane region" description="Helical" evidence="7">
    <location>
        <begin position="490"/>
        <end position="507"/>
    </location>
</feature>
<evidence type="ECO:0000256" key="1">
    <source>
        <dbReference type="ARBA" id="ARBA00004141"/>
    </source>
</evidence>
<evidence type="ECO:0000256" key="4">
    <source>
        <dbReference type="ARBA" id="ARBA00022989"/>
    </source>
</evidence>
<keyword evidence="3 7" id="KW-0812">Transmembrane</keyword>
<dbReference type="GO" id="GO:0016020">
    <property type="term" value="C:membrane"/>
    <property type="evidence" value="ECO:0007669"/>
    <property type="project" value="UniProtKB-SubCell"/>
</dbReference>
<evidence type="ECO:0000256" key="2">
    <source>
        <dbReference type="ARBA" id="ARBA00022448"/>
    </source>
</evidence>
<feature type="transmembrane region" description="Helical" evidence="7">
    <location>
        <begin position="182"/>
        <end position="204"/>
    </location>
</feature>
<dbReference type="AlphaFoldDB" id="A0A5M8PMN6"/>
<protein>
    <submittedName>
        <fullName evidence="9">MFS multidrug transporter</fullName>
    </submittedName>
</protein>
<evidence type="ECO:0000313" key="10">
    <source>
        <dbReference type="Proteomes" id="UP000324767"/>
    </source>
</evidence>
<dbReference type="InterPro" id="IPR011701">
    <property type="entry name" value="MFS"/>
</dbReference>
<feature type="transmembrane region" description="Helical" evidence="7">
    <location>
        <begin position="138"/>
        <end position="162"/>
    </location>
</feature>
<comment type="subcellular location">
    <subcellularLocation>
        <location evidence="1">Membrane</location>
        <topology evidence="1">Multi-pass membrane protein</topology>
    </subcellularLocation>
</comment>
<dbReference type="EMBL" id="VXIT01000009">
    <property type="protein sequence ID" value="KAA6410233.1"/>
    <property type="molecule type" value="Genomic_DNA"/>
</dbReference>
<evidence type="ECO:0000256" key="5">
    <source>
        <dbReference type="ARBA" id="ARBA00023136"/>
    </source>
</evidence>
<feature type="domain" description="Major facilitator superfamily (MFS) profile" evidence="8">
    <location>
        <begin position="8"/>
        <end position="513"/>
    </location>
</feature>
<feature type="transmembrane region" description="Helical" evidence="7">
    <location>
        <begin position="9"/>
        <end position="34"/>
    </location>
</feature>
<feature type="transmembrane region" description="Helical" evidence="7">
    <location>
        <begin position="105"/>
        <end position="126"/>
    </location>
</feature>
<feature type="transmembrane region" description="Helical" evidence="7">
    <location>
        <begin position="449"/>
        <end position="470"/>
    </location>
</feature>
<feature type="transmembrane region" description="Helical" evidence="7">
    <location>
        <begin position="80"/>
        <end position="99"/>
    </location>
</feature>
<keyword evidence="4 7" id="KW-1133">Transmembrane helix</keyword>
<proteinExistence type="predicted"/>
<sequence length="566" mass="61788">MTPFPSRQLFILALCRICEPIAFMSIFPYTYYMISSFNITSDDRQIAIYAGMVTSAFAFAEFSTGVVWGRLSDKIGRKPVLLTGLAGTGLSMMIFGFAPNLPVALLGRALGGLLNGNIGVLQTTVAEMVTVKEHQPRAYAIMPFVWCLGSIVGPALGGALAQPCESYPSLFARNTIFDRFPFLLPNLVCAVILAIGVTIGILFLEETHEEKKYRRDIGLEAGRWIVRRFKRTERDAAIFDKAEYANLADSQTLLEDEQPPGYRTNDGSPRHPSSRAVSPSVSYSKTQSKGAAAKGKPCGLQKAFTKQVVVNIVAYGILAYHTMSFEQLFPVFMSQPVSHEPPQLPFKFTGGFALSTKTIGFILSLQGIYSMMAQLFLFPFVVRRFGSLKTFRFVVMTWPLLYFLLPYLVLLPNRLQMVGVYACLLWKITAQVLAYPSNAILLTNSAPSMMVLGAINGVAASTASLCRAFGPTVSGIIHSWGLKMGYTGLAWWAGGFVCLLGAIESLWMREVEGRMDVPGPSDEEATFTEPYLDPSAIDAAIAAVGSAVEDAADDWKTTAERASATS</sequence>
<evidence type="ECO:0000259" key="8">
    <source>
        <dbReference type="PROSITE" id="PS50850"/>
    </source>
</evidence>
<dbReference type="PANTHER" id="PTHR23504">
    <property type="entry name" value="MAJOR FACILITATOR SUPERFAMILY DOMAIN-CONTAINING PROTEIN 10"/>
    <property type="match status" value="1"/>
</dbReference>
<evidence type="ECO:0000256" key="7">
    <source>
        <dbReference type="SAM" id="Phobius"/>
    </source>
</evidence>
<dbReference type="Pfam" id="PF07690">
    <property type="entry name" value="MFS_1"/>
    <property type="match status" value="1"/>
</dbReference>
<dbReference type="InterPro" id="IPR036259">
    <property type="entry name" value="MFS_trans_sf"/>
</dbReference>
<keyword evidence="2" id="KW-0813">Transport</keyword>
<feature type="transmembrane region" description="Helical" evidence="7">
    <location>
        <begin position="393"/>
        <end position="412"/>
    </location>
</feature>